<dbReference type="InterPro" id="IPR014030">
    <property type="entry name" value="Ketoacyl_synth_N"/>
</dbReference>
<dbReference type="PROSITE" id="PS00606">
    <property type="entry name" value="KS3_1"/>
    <property type="match status" value="1"/>
</dbReference>
<evidence type="ECO:0000313" key="8">
    <source>
        <dbReference type="Proteomes" id="UP001152130"/>
    </source>
</evidence>
<dbReference type="Gene3D" id="3.40.47.10">
    <property type="match status" value="2"/>
</dbReference>
<dbReference type="InterPro" id="IPR014031">
    <property type="entry name" value="Ketoacyl_synth_C"/>
</dbReference>
<dbReference type="InterPro" id="IPR018201">
    <property type="entry name" value="Ketoacyl_synth_AS"/>
</dbReference>
<dbReference type="SMART" id="SM00825">
    <property type="entry name" value="PKS_KS"/>
    <property type="match status" value="1"/>
</dbReference>
<dbReference type="PANTHER" id="PTHR43775:SF29">
    <property type="entry name" value="ASPERFURANONE POLYKETIDE SYNTHASE AFOG-RELATED"/>
    <property type="match status" value="1"/>
</dbReference>
<dbReference type="GO" id="GO:0044550">
    <property type="term" value="P:secondary metabolite biosynthetic process"/>
    <property type="evidence" value="ECO:0007669"/>
    <property type="project" value="TreeGrafter"/>
</dbReference>
<dbReference type="SUPFAM" id="SSF53901">
    <property type="entry name" value="Thiolase-like"/>
    <property type="match status" value="1"/>
</dbReference>
<dbReference type="GO" id="GO:0006633">
    <property type="term" value="P:fatty acid biosynthetic process"/>
    <property type="evidence" value="ECO:0007669"/>
    <property type="project" value="InterPro"/>
</dbReference>
<dbReference type="EMBL" id="JAPDHF010000019">
    <property type="protein sequence ID" value="KAJ4006516.1"/>
    <property type="molecule type" value="Genomic_DNA"/>
</dbReference>
<evidence type="ECO:0000256" key="3">
    <source>
        <dbReference type="ARBA" id="ARBA00022679"/>
    </source>
</evidence>
<proteinExistence type="inferred from homology"/>
<keyword evidence="3 5" id="KW-0808">Transferase</keyword>
<name>A0A9W8PGY2_9HYPO</name>
<gene>
    <name evidence="7" type="ORF">NW766_010610</name>
</gene>
<reference evidence="7" key="1">
    <citation type="submission" date="2022-10" db="EMBL/GenBank/DDBJ databases">
        <title>Fusarium specimens isolated from Avocado Roots.</title>
        <authorList>
            <person name="Stajich J."/>
            <person name="Roper C."/>
            <person name="Heimlech-Rivalta G."/>
        </authorList>
    </citation>
    <scope>NUCLEOTIDE SEQUENCE</scope>
    <source>
        <strain evidence="7">CF00143</strain>
    </source>
</reference>
<dbReference type="AlphaFoldDB" id="A0A9W8PGY2"/>
<dbReference type="GO" id="GO:0004312">
    <property type="term" value="F:fatty acid synthase activity"/>
    <property type="evidence" value="ECO:0007669"/>
    <property type="project" value="TreeGrafter"/>
</dbReference>
<evidence type="ECO:0000256" key="4">
    <source>
        <dbReference type="ARBA" id="ARBA00023002"/>
    </source>
</evidence>
<accession>A0A9W8PGY2</accession>
<protein>
    <recommendedName>
        <fullName evidence="6">Ketosynthase family 3 (KS3) domain-containing protein</fullName>
    </recommendedName>
</protein>
<dbReference type="Pfam" id="PF02801">
    <property type="entry name" value="Ketoacyl-synt_C"/>
    <property type="match status" value="1"/>
</dbReference>
<evidence type="ECO:0000256" key="1">
    <source>
        <dbReference type="ARBA" id="ARBA00022450"/>
    </source>
</evidence>
<comment type="caution">
    <text evidence="7">The sequence shown here is derived from an EMBL/GenBank/DDBJ whole genome shotgun (WGS) entry which is preliminary data.</text>
</comment>
<keyword evidence="4" id="KW-0560">Oxidoreductase</keyword>
<comment type="similarity">
    <text evidence="5">Belongs to the thiolase-like superfamily. Beta-ketoacyl-ACP synthases family.</text>
</comment>
<keyword evidence="8" id="KW-1185">Reference proteome</keyword>
<dbReference type="InterPro" id="IPR020841">
    <property type="entry name" value="PKS_Beta-ketoAc_synthase_dom"/>
</dbReference>
<evidence type="ECO:0000259" key="6">
    <source>
        <dbReference type="PROSITE" id="PS52004"/>
    </source>
</evidence>
<dbReference type="GO" id="GO:0004315">
    <property type="term" value="F:3-oxoacyl-[acyl-carrier-protein] synthase activity"/>
    <property type="evidence" value="ECO:0007669"/>
    <property type="project" value="InterPro"/>
</dbReference>
<organism evidence="7 8">
    <name type="scientific">Fusarium irregulare</name>
    <dbReference type="NCBI Taxonomy" id="2494466"/>
    <lineage>
        <taxon>Eukaryota</taxon>
        <taxon>Fungi</taxon>
        <taxon>Dikarya</taxon>
        <taxon>Ascomycota</taxon>
        <taxon>Pezizomycotina</taxon>
        <taxon>Sordariomycetes</taxon>
        <taxon>Hypocreomycetidae</taxon>
        <taxon>Hypocreales</taxon>
        <taxon>Nectriaceae</taxon>
        <taxon>Fusarium</taxon>
        <taxon>Fusarium incarnatum-equiseti species complex</taxon>
    </lineage>
</organism>
<evidence type="ECO:0000256" key="2">
    <source>
        <dbReference type="ARBA" id="ARBA00022553"/>
    </source>
</evidence>
<dbReference type="Gene3D" id="3.30.70.3290">
    <property type="match status" value="1"/>
</dbReference>
<dbReference type="Pfam" id="PF22621">
    <property type="entry name" value="CurL-like_PKS_C"/>
    <property type="match status" value="1"/>
</dbReference>
<evidence type="ECO:0000313" key="7">
    <source>
        <dbReference type="EMBL" id="KAJ4006516.1"/>
    </source>
</evidence>
<dbReference type="GO" id="GO:0016491">
    <property type="term" value="F:oxidoreductase activity"/>
    <property type="evidence" value="ECO:0007669"/>
    <property type="project" value="UniProtKB-KW"/>
</dbReference>
<dbReference type="Pfam" id="PF00109">
    <property type="entry name" value="ketoacyl-synt"/>
    <property type="match status" value="1"/>
</dbReference>
<dbReference type="InterPro" id="IPR016039">
    <property type="entry name" value="Thiolase-like"/>
</dbReference>
<dbReference type="Proteomes" id="UP001152130">
    <property type="component" value="Unassembled WGS sequence"/>
</dbReference>
<dbReference type="PROSITE" id="PS52004">
    <property type="entry name" value="KS3_2"/>
    <property type="match status" value="1"/>
</dbReference>
<keyword evidence="1" id="KW-0596">Phosphopantetheine</keyword>
<dbReference type="PANTHER" id="PTHR43775">
    <property type="entry name" value="FATTY ACID SYNTHASE"/>
    <property type="match status" value="1"/>
</dbReference>
<dbReference type="InterPro" id="IPR050091">
    <property type="entry name" value="PKS_NRPS_Biosynth_Enz"/>
</dbReference>
<feature type="domain" description="Ketosynthase family 3 (KS3)" evidence="6">
    <location>
        <begin position="4"/>
        <end position="394"/>
    </location>
</feature>
<evidence type="ECO:0000256" key="5">
    <source>
        <dbReference type="RuleBase" id="RU003694"/>
    </source>
</evidence>
<sequence length="521" mass="55861">MPDHSPIAIVGLSYRAPGVGRKGLWEYLSEAKSAWSKVPADRFDYDAFYHPDSNKAGCIAAAGGHFLPEDIYSYDAPFFNLRPEEARAVDPHHRMLLECAWEAAESAGVSLTDLAGSNTGVFSAIGSPEHGHMLGEDMPASSTWTCAGGAPCMFANRLSYFFDLSGPSIALDAACASSTYAVHMACQSLQAGECDSAFAGGAALLLGPGQWSFLDTMGALSPEGKSFSYDVKGSGFGRGEGGACVLLKRLDDAIEAGDPIHAIIRNSACNHGGRSDGITMPRRSAQETLLRRVHREVGLNLNETPVVEGHGTGTKVGHLEGASGILGMVKAILMLQNGYVLPNANFEKLNESIEKRELLRVPHNKIPWPPNEPRRVCVTNFGFGGSNSAIILERWPTANPSTNGVDHINGSATNGNGVQNGHGQALTKRLFVLSAKSESSLTTYLSSFQEFLDKEEAERDSGVMFMKGLAYTLGQRRSHHSYRVAVAANSISDLKNQLETARPKKIRDRAVAFVFTGQGAQ</sequence>
<dbReference type="CDD" id="cd00833">
    <property type="entry name" value="PKS"/>
    <property type="match status" value="1"/>
</dbReference>
<keyword evidence="2" id="KW-0597">Phosphoprotein</keyword>